<feature type="compositionally biased region" description="Basic and acidic residues" evidence="1">
    <location>
        <begin position="106"/>
        <end position="128"/>
    </location>
</feature>
<gene>
    <name evidence="2" type="ORF">LIER_14776</name>
</gene>
<feature type="compositionally biased region" description="Basic and acidic residues" evidence="1">
    <location>
        <begin position="145"/>
        <end position="158"/>
    </location>
</feature>
<protein>
    <submittedName>
        <fullName evidence="2">Uncharacterized protein</fullName>
    </submittedName>
</protein>
<feature type="region of interest" description="Disordered" evidence="1">
    <location>
        <begin position="106"/>
        <end position="185"/>
    </location>
</feature>
<evidence type="ECO:0000313" key="2">
    <source>
        <dbReference type="EMBL" id="GAA0157524.1"/>
    </source>
</evidence>
<comment type="caution">
    <text evidence="2">The sequence shown here is derived from an EMBL/GenBank/DDBJ whole genome shotgun (WGS) entry which is preliminary data.</text>
</comment>
<accession>A0AAV3Q1B8</accession>
<evidence type="ECO:0000256" key="1">
    <source>
        <dbReference type="SAM" id="MobiDB-lite"/>
    </source>
</evidence>
<evidence type="ECO:0000313" key="3">
    <source>
        <dbReference type="Proteomes" id="UP001454036"/>
    </source>
</evidence>
<proteinExistence type="predicted"/>
<name>A0AAV3Q1B8_LITER</name>
<dbReference type="EMBL" id="BAABME010003125">
    <property type="protein sequence ID" value="GAA0157524.1"/>
    <property type="molecule type" value="Genomic_DNA"/>
</dbReference>
<dbReference type="Proteomes" id="UP001454036">
    <property type="component" value="Unassembled WGS sequence"/>
</dbReference>
<dbReference type="AlphaFoldDB" id="A0AAV3Q1B8"/>
<feature type="compositionally biased region" description="Polar residues" evidence="1">
    <location>
        <begin position="162"/>
        <end position="174"/>
    </location>
</feature>
<organism evidence="2 3">
    <name type="scientific">Lithospermum erythrorhizon</name>
    <name type="common">Purple gromwell</name>
    <name type="synonym">Lithospermum officinale var. erythrorhizon</name>
    <dbReference type="NCBI Taxonomy" id="34254"/>
    <lineage>
        <taxon>Eukaryota</taxon>
        <taxon>Viridiplantae</taxon>
        <taxon>Streptophyta</taxon>
        <taxon>Embryophyta</taxon>
        <taxon>Tracheophyta</taxon>
        <taxon>Spermatophyta</taxon>
        <taxon>Magnoliopsida</taxon>
        <taxon>eudicotyledons</taxon>
        <taxon>Gunneridae</taxon>
        <taxon>Pentapetalae</taxon>
        <taxon>asterids</taxon>
        <taxon>lamiids</taxon>
        <taxon>Boraginales</taxon>
        <taxon>Boraginaceae</taxon>
        <taxon>Boraginoideae</taxon>
        <taxon>Lithospermeae</taxon>
        <taxon>Lithospermum</taxon>
    </lineage>
</organism>
<keyword evidence="3" id="KW-1185">Reference proteome</keyword>
<reference evidence="2 3" key="1">
    <citation type="submission" date="2024-01" db="EMBL/GenBank/DDBJ databases">
        <title>The complete chloroplast genome sequence of Lithospermum erythrorhizon: insights into the phylogenetic relationship among Boraginaceae species and the maternal lineages of purple gromwells.</title>
        <authorList>
            <person name="Okada T."/>
            <person name="Watanabe K."/>
        </authorList>
    </citation>
    <scope>NUCLEOTIDE SEQUENCE [LARGE SCALE GENOMIC DNA]</scope>
</reference>
<sequence>MSLLSSFNPTVGQCLMPSRVKSSQVGSSNAISINNHSAPTHQLRAKEERFDLKESSAMVSRRKMMGLAGLSLAMFSLSSPEPAEARMTRAEMKNKILEKFRELREKFGVSKPGDDDKEQISEPGKDSEAQQEYSGEQKMFAYPGDEGKEATHKAEGEYGKNSVIQTENASSEESTPQKDKSPFLPFLDLTEVDLEPLVEANVSQ</sequence>